<dbReference type="SMART" id="SM00248">
    <property type="entry name" value="ANK"/>
    <property type="match status" value="5"/>
</dbReference>
<reference evidence="7" key="1">
    <citation type="submission" date="2011-05" db="EMBL/GenBank/DDBJ databases">
        <authorList>
            <person name="Richards S.R."/>
            <person name="Qu J."/>
            <person name="Jiang H."/>
            <person name="Jhangiani S.N."/>
            <person name="Agravi P."/>
            <person name="Goodspeed R."/>
            <person name="Gross S."/>
            <person name="Mandapat C."/>
            <person name="Jackson L."/>
            <person name="Mathew T."/>
            <person name="Pu L."/>
            <person name="Thornton R."/>
            <person name="Saada N."/>
            <person name="Wilczek-Boney K.B."/>
            <person name="Lee S."/>
            <person name="Kovar C."/>
            <person name="Wu Y."/>
            <person name="Scherer S.E."/>
            <person name="Worley K.C."/>
            <person name="Muzny D.M."/>
            <person name="Gibbs R."/>
        </authorList>
    </citation>
    <scope>NUCLEOTIDE SEQUENCE</scope>
    <source>
        <strain evidence="7">Brora</strain>
    </source>
</reference>
<dbReference type="PANTHER" id="PTHR24136:SF15">
    <property type="entry name" value="ANK_REP_REGION DOMAIN-CONTAINING PROTEIN"/>
    <property type="match status" value="1"/>
</dbReference>
<dbReference type="PROSITE" id="PS50297">
    <property type="entry name" value="ANK_REP_REGION"/>
    <property type="match status" value="3"/>
</dbReference>
<dbReference type="GO" id="GO:0016567">
    <property type="term" value="P:protein ubiquitination"/>
    <property type="evidence" value="ECO:0007669"/>
    <property type="project" value="TreeGrafter"/>
</dbReference>
<reference evidence="6" key="2">
    <citation type="submission" date="2015-02" db="UniProtKB">
        <authorList>
            <consortium name="EnsemblMetazoa"/>
        </authorList>
    </citation>
    <scope>IDENTIFICATION</scope>
</reference>
<dbReference type="PROSITE" id="PS50225">
    <property type="entry name" value="SOCS"/>
    <property type="match status" value="1"/>
</dbReference>
<keyword evidence="3 4" id="KW-0040">ANK repeat</keyword>
<dbReference type="GO" id="GO:0045732">
    <property type="term" value="P:positive regulation of protein catabolic process"/>
    <property type="evidence" value="ECO:0007669"/>
    <property type="project" value="TreeGrafter"/>
</dbReference>
<dbReference type="STRING" id="126957.T1IVC0"/>
<dbReference type="Gene3D" id="1.25.40.20">
    <property type="entry name" value="Ankyrin repeat-containing domain"/>
    <property type="match status" value="2"/>
</dbReference>
<dbReference type="InterPro" id="IPR036770">
    <property type="entry name" value="Ankyrin_rpt-contain_sf"/>
</dbReference>
<dbReference type="EMBL" id="JH431580">
    <property type="status" value="NOT_ANNOTATED_CDS"/>
    <property type="molecule type" value="Genomic_DNA"/>
</dbReference>
<feature type="domain" description="SOCS box" evidence="5">
    <location>
        <begin position="167"/>
        <end position="208"/>
    </location>
</feature>
<dbReference type="InterPro" id="IPR002110">
    <property type="entry name" value="Ankyrin_rpt"/>
</dbReference>
<dbReference type="OMA" id="RRTHDTW"/>
<dbReference type="PROSITE" id="PS50088">
    <property type="entry name" value="ANK_REPEAT"/>
    <property type="match status" value="4"/>
</dbReference>
<organism evidence="6 7">
    <name type="scientific">Strigamia maritima</name>
    <name type="common">European centipede</name>
    <name type="synonym">Geophilus maritimus</name>
    <dbReference type="NCBI Taxonomy" id="126957"/>
    <lineage>
        <taxon>Eukaryota</taxon>
        <taxon>Metazoa</taxon>
        <taxon>Ecdysozoa</taxon>
        <taxon>Arthropoda</taxon>
        <taxon>Myriapoda</taxon>
        <taxon>Chilopoda</taxon>
        <taxon>Pleurostigmophora</taxon>
        <taxon>Geophilomorpha</taxon>
        <taxon>Linotaeniidae</taxon>
        <taxon>Strigamia</taxon>
    </lineage>
</organism>
<evidence type="ECO:0000256" key="4">
    <source>
        <dbReference type="PROSITE-ProRule" id="PRU00023"/>
    </source>
</evidence>
<dbReference type="GO" id="GO:0035556">
    <property type="term" value="P:intracellular signal transduction"/>
    <property type="evidence" value="ECO:0007669"/>
    <property type="project" value="InterPro"/>
</dbReference>
<dbReference type="PANTHER" id="PTHR24136">
    <property type="entry name" value="SOWAH (DROSOPHILA) HOMOLOG"/>
    <property type="match status" value="1"/>
</dbReference>
<evidence type="ECO:0000313" key="6">
    <source>
        <dbReference type="EnsemblMetazoa" id="SMAR005115-PA"/>
    </source>
</evidence>
<dbReference type="EnsemblMetazoa" id="SMAR005115-RA">
    <property type="protein sequence ID" value="SMAR005115-PA"/>
    <property type="gene ID" value="SMAR005115"/>
</dbReference>
<sequence>MEETSFPSDWDSFHCEEYPLHKAAREGRLDILEKFVSLGSNVNILNHDRESPLHEACFCGRYECVMYLLDNFASLDARSIDNATPLCMASAMGHVPCVKLLLDKGAEVNPAFVLCTPLHEAVLRHNVVCAELLINAGANLEASDCDIGRPLHAACVRNSYTCCKLLLQAENPPSLKHLCRLKIHQSVKPRNLKVINELHIPRSVLKFILCERINKASLKISPHIFLDNIAAITI</sequence>
<dbReference type="Pfam" id="PF07525">
    <property type="entry name" value="SOCS_box"/>
    <property type="match status" value="1"/>
</dbReference>
<keyword evidence="7" id="KW-1185">Reference proteome</keyword>
<dbReference type="InterPro" id="IPR001496">
    <property type="entry name" value="SOCS_box"/>
</dbReference>
<dbReference type="SUPFAM" id="SSF158235">
    <property type="entry name" value="SOCS box-like"/>
    <property type="match status" value="1"/>
</dbReference>
<proteinExistence type="inferred from homology"/>
<dbReference type="HOGENOM" id="CLU_000134_4_0_1"/>
<feature type="repeat" description="ANK" evidence="4">
    <location>
        <begin position="15"/>
        <end position="47"/>
    </location>
</feature>
<feature type="repeat" description="ANK" evidence="4">
    <location>
        <begin position="116"/>
        <end position="145"/>
    </location>
</feature>
<evidence type="ECO:0000256" key="3">
    <source>
        <dbReference type="ARBA" id="ARBA00023043"/>
    </source>
</evidence>
<evidence type="ECO:0000259" key="5">
    <source>
        <dbReference type="PROSITE" id="PS50225"/>
    </source>
</evidence>
<comment type="similarity">
    <text evidence="1">Belongs to the ankyrin SOCS box (ASB) family.</text>
</comment>
<evidence type="ECO:0000256" key="1">
    <source>
        <dbReference type="ARBA" id="ARBA00005949"/>
    </source>
</evidence>
<accession>T1IVC0</accession>
<dbReference type="SMART" id="SM00969">
    <property type="entry name" value="SOCS_box"/>
    <property type="match status" value="1"/>
</dbReference>
<evidence type="ECO:0000313" key="7">
    <source>
        <dbReference type="Proteomes" id="UP000014500"/>
    </source>
</evidence>
<dbReference type="Pfam" id="PF12796">
    <property type="entry name" value="Ank_2"/>
    <property type="match status" value="2"/>
</dbReference>
<dbReference type="PhylomeDB" id="T1IVC0"/>
<dbReference type="InterPro" id="IPR036036">
    <property type="entry name" value="SOCS_box-like_dom_sf"/>
</dbReference>
<keyword evidence="2" id="KW-0677">Repeat</keyword>
<dbReference type="Proteomes" id="UP000014500">
    <property type="component" value="Unassembled WGS sequence"/>
</dbReference>
<dbReference type="eggNOG" id="KOG0504">
    <property type="taxonomic scope" value="Eukaryota"/>
</dbReference>
<dbReference type="AlphaFoldDB" id="T1IVC0"/>
<feature type="repeat" description="ANK" evidence="4">
    <location>
        <begin position="81"/>
        <end position="109"/>
    </location>
</feature>
<evidence type="ECO:0000256" key="2">
    <source>
        <dbReference type="ARBA" id="ARBA00022737"/>
    </source>
</evidence>
<dbReference type="InterPro" id="IPR051573">
    <property type="entry name" value="Ankyrin-SOCS_box_domain"/>
</dbReference>
<dbReference type="Gene3D" id="1.10.750.20">
    <property type="entry name" value="SOCS box"/>
    <property type="match status" value="1"/>
</dbReference>
<protein>
    <recommendedName>
        <fullName evidence="5">SOCS box domain-containing protein</fullName>
    </recommendedName>
</protein>
<feature type="repeat" description="ANK" evidence="4">
    <location>
        <begin position="48"/>
        <end position="80"/>
    </location>
</feature>
<name>T1IVC0_STRMM</name>
<dbReference type="SUPFAM" id="SSF48403">
    <property type="entry name" value="Ankyrin repeat"/>
    <property type="match status" value="1"/>
</dbReference>
<dbReference type="CDD" id="cd03716">
    <property type="entry name" value="SOCS_ASB_like"/>
    <property type="match status" value="1"/>
</dbReference>